<dbReference type="SUPFAM" id="SSF161098">
    <property type="entry name" value="MetI-like"/>
    <property type="match status" value="1"/>
</dbReference>
<dbReference type="PANTHER" id="PTHR43386">
    <property type="entry name" value="OLIGOPEPTIDE TRANSPORT SYSTEM PERMEASE PROTEIN APPC"/>
    <property type="match status" value="1"/>
</dbReference>
<evidence type="ECO:0000256" key="7">
    <source>
        <dbReference type="RuleBase" id="RU363032"/>
    </source>
</evidence>
<comment type="similarity">
    <text evidence="7">Belongs to the binding-protein-dependent transport system permease family.</text>
</comment>
<reference evidence="9 10" key="1">
    <citation type="submission" date="2020-12" db="EMBL/GenBank/DDBJ databases">
        <title>FDA dAtabase for Regulatory Grade micrObial Sequences (FDA-ARGOS): Supporting development and validation of Infectious Disease Dx tests.</title>
        <authorList>
            <person name="Sproer C."/>
            <person name="Gronow S."/>
            <person name="Severitt S."/>
            <person name="Schroder I."/>
            <person name="Tallon L."/>
            <person name="Sadzewicz L."/>
            <person name="Zhao X."/>
            <person name="Boylan J."/>
            <person name="Ott S."/>
            <person name="Bowen H."/>
            <person name="Vavikolanu K."/>
            <person name="Mehta A."/>
            <person name="Aluvathingal J."/>
            <person name="Nadendla S."/>
            <person name="Lowell S."/>
            <person name="Myers T."/>
            <person name="Yan Y."/>
            <person name="Sichtig H."/>
        </authorList>
    </citation>
    <scope>NUCLEOTIDE SEQUENCE [LARGE SCALE GENOMIC DNA]</scope>
    <source>
        <strain evidence="9 10">FDAARGOS_988</strain>
    </source>
</reference>
<keyword evidence="5 7" id="KW-1133">Transmembrane helix</keyword>
<evidence type="ECO:0000256" key="6">
    <source>
        <dbReference type="ARBA" id="ARBA00023136"/>
    </source>
</evidence>
<gene>
    <name evidence="9" type="ORF">I6H45_04040</name>
</gene>
<keyword evidence="4 7" id="KW-0812">Transmembrane</keyword>
<dbReference type="InterPro" id="IPR000515">
    <property type="entry name" value="MetI-like"/>
</dbReference>
<evidence type="ECO:0000256" key="3">
    <source>
        <dbReference type="ARBA" id="ARBA00022475"/>
    </source>
</evidence>
<dbReference type="Gene3D" id="1.10.3720.10">
    <property type="entry name" value="MetI-like"/>
    <property type="match status" value="1"/>
</dbReference>
<accession>A0A7T4F293</accession>
<dbReference type="PANTHER" id="PTHR43386:SF1">
    <property type="entry name" value="D,D-DIPEPTIDE TRANSPORT SYSTEM PERMEASE PROTEIN DDPC-RELATED"/>
    <property type="match status" value="1"/>
</dbReference>
<evidence type="ECO:0000256" key="5">
    <source>
        <dbReference type="ARBA" id="ARBA00022989"/>
    </source>
</evidence>
<dbReference type="PROSITE" id="PS50928">
    <property type="entry name" value="ABC_TM1"/>
    <property type="match status" value="1"/>
</dbReference>
<evidence type="ECO:0000313" key="10">
    <source>
        <dbReference type="Proteomes" id="UP000595276"/>
    </source>
</evidence>
<evidence type="ECO:0000256" key="1">
    <source>
        <dbReference type="ARBA" id="ARBA00004651"/>
    </source>
</evidence>
<dbReference type="InterPro" id="IPR035906">
    <property type="entry name" value="MetI-like_sf"/>
</dbReference>
<keyword evidence="6 7" id="KW-0472">Membrane</keyword>
<evidence type="ECO:0000259" key="8">
    <source>
        <dbReference type="PROSITE" id="PS50928"/>
    </source>
</evidence>
<dbReference type="EMBL" id="CP066014">
    <property type="protein sequence ID" value="QQB62657.1"/>
    <property type="molecule type" value="Genomic_DNA"/>
</dbReference>
<dbReference type="GO" id="GO:0055085">
    <property type="term" value="P:transmembrane transport"/>
    <property type="evidence" value="ECO:0007669"/>
    <property type="project" value="InterPro"/>
</dbReference>
<dbReference type="GO" id="GO:0005886">
    <property type="term" value="C:plasma membrane"/>
    <property type="evidence" value="ECO:0007669"/>
    <property type="project" value="UniProtKB-SubCell"/>
</dbReference>
<feature type="transmembrane region" description="Helical" evidence="7">
    <location>
        <begin position="66"/>
        <end position="85"/>
    </location>
</feature>
<dbReference type="AlphaFoldDB" id="A0A7T4F293"/>
<organism evidence="9 10">
    <name type="scientific">Anaerococcus vaginalis</name>
    <dbReference type="NCBI Taxonomy" id="33037"/>
    <lineage>
        <taxon>Bacteria</taxon>
        <taxon>Bacillati</taxon>
        <taxon>Bacillota</taxon>
        <taxon>Tissierellia</taxon>
        <taxon>Tissierellales</taxon>
        <taxon>Peptoniphilaceae</taxon>
        <taxon>Anaerococcus</taxon>
    </lineage>
</organism>
<dbReference type="InterPro" id="IPR050366">
    <property type="entry name" value="BP-dependent_transpt_permease"/>
</dbReference>
<dbReference type="Pfam" id="PF00528">
    <property type="entry name" value="BPD_transp_1"/>
    <property type="match status" value="1"/>
</dbReference>
<evidence type="ECO:0000256" key="4">
    <source>
        <dbReference type="ARBA" id="ARBA00022692"/>
    </source>
</evidence>
<feature type="transmembrane region" description="Helical" evidence="7">
    <location>
        <begin position="233"/>
        <end position="252"/>
    </location>
</feature>
<dbReference type="KEGG" id="avg:I6H45_04040"/>
<feature type="transmembrane region" description="Helical" evidence="7">
    <location>
        <begin position="126"/>
        <end position="145"/>
    </location>
</feature>
<keyword evidence="3" id="KW-1003">Cell membrane</keyword>
<feature type="transmembrane region" description="Helical" evidence="7">
    <location>
        <begin position="7"/>
        <end position="24"/>
    </location>
</feature>
<name>A0A7T4F293_9FIRM</name>
<dbReference type="Proteomes" id="UP000595276">
    <property type="component" value="Chromosome"/>
</dbReference>
<proteinExistence type="inferred from homology"/>
<comment type="subcellular location">
    <subcellularLocation>
        <location evidence="1 7">Cell membrane</location>
        <topology evidence="1 7">Multi-pass membrane protein</topology>
    </subcellularLocation>
</comment>
<feature type="transmembrane region" description="Helical" evidence="7">
    <location>
        <begin position="97"/>
        <end position="120"/>
    </location>
</feature>
<dbReference type="GeneID" id="79021892"/>
<protein>
    <submittedName>
        <fullName evidence="9">ABC transporter permease subunit</fullName>
    </submittedName>
</protein>
<keyword evidence="2 7" id="KW-0813">Transport</keyword>
<feature type="domain" description="ABC transmembrane type-1" evidence="8">
    <location>
        <begin position="63"/>
        <end position="252"/>
    </location>
</feature>
<evidence type="ECO:0000313" key="9">
    <source>
        <dbReference type="EMBL" id="QQB62657.1"/>
    </source>
</evidence>
<feature type="transmembrane region" description="Helical" evidence="7">
    <location>
        <begin position="184"/>
        <end position="209"/>
    </location>
</feature>
<sequence length="261" mass="29017">MKINKRILFPFLVILFIFFGSFFAPNDPLEVNLPLRFANPSSKYLLGNDSMGRCVLSRILYGGKTTLFMVMTASIIVFTLGLLLGTLTSKVTMKKNVIVDSIINAVTAIPPIAYLIIFIASWGNGIKTTLIALVVSYILRFLRLVRTQINIEYDKAYCTCMISLGASKTRLVLVHILPNILLDLVHYICLSCADMILAITGFSFIGIGLGENVVEWGSMILEARDSIFIKPELIIYPIFAVFITTMSFNIIAKEANSKVKI</sequence>
<dbReference type="RefSeq" id="WP_004838634.1">
    <property type="nucleotide sequence ID" value="NZ_CP066014.1"/>
</dbReference>
<evidence type="ECO:0000256" key="2">
    <source>
        <dbReference type="ARBA" id="ARBA00022448"/>
    </source>
</evidence>